<evidence type="ECO:0000259" key="2">
    <source>
        <dbReference type="PROSITE" id="PS51272"/>
    </source>
</evidence>
<feature type="domain" description="SLH" evidence="2">
    <location>
        <begin position="18"/>
        <end position="81"/>
    </location>
</feature>
<dbReference type="Proteomes" id="UP000094757">
    <property type="component" value="Chromosome"/>
</dbReference>
<dbReference type="InterPro" id="IPR001119">
    <property type="entry name" value="SLH_dom"/>
</dbReference>
<sequence>MFTITAVTALTVGISVYAANPFSDVSPDDWAYKAVSELSVQNIVKEYPDGTFKGEKNITRYEMAQIIAGMLAHEDQYNTEQKAVLDKLANEYADELGTLGVRVANLESKVGNIYWSGDAQFKWVQRYGETIAIVEGSIVENDYLGCMRINAHAQVNDRTYVEGLLRSNINFTYDFNPDDKSRVYMQKLYVHHDFNDKLSVNIGKYGQTFGQTGLLFDGEVKGIEAIAHFNDAANLTVGFGRADFRTNDDVVYARLDGQNSNGRFKYDLEYINNYPESYREFQVWGIGLTIGLTDKIDLFGDYYKNVESNAFYKRPDSFIAGIGFGHQNDEQVGSYRIAVSYVNVRLGATTYHYKHDVSPIEGLSSGGRHIKYWLLETDVTLDKNVRLHGEYAFDVKSNQPRFIFRNLASLSLNYVF</sequence>
<dbReference type="KEGG" id="dpn:BCB69_00315"/>
<feature type="signal peptide" evidence="1">
    <location>
        <begin position="1"/>
        <end position="18"/>
    </location>
</feature>
<dbReference type="SUPFAM" id="SSF56935">
    <property type="entry name" value="Porins"/>
    <property type="match status" value="1"/>
</dbReference>
<organism evidence="3 4">
    <name type="scientific">Dialister pneumosintes</name>
    <dbReference type="NCBI Taxonomy" id="39950"/>
    <lineage>
        <taxon>Bacteria</taxon>
        <taxon>Bacillati</taxon>
        <taxon>Bacillota</taxon>
        <taxon>Negativicutes</taxon>
        <taxon>Veillonellales</taxon>
        <taxon>Veillonellaceae</taxon>
        <taxon>Dialister</taxon>
    </lineage>
</organism>
<dbReference type="AlphaFoldDB" id="A0A1B3WC99"/>
<dbReference type="PANTHER" id="PTHR43308:SF1">
    <property type="entry name" value="OUTER MEMBRANE PROTEIN ALPHA"/>
    <property type="match status" value="1"/>
</dbReference>
<evidence type="ECO:0000313" key="3">
    <source>
        <dbReference type="EMBL" id="AOH38571.1"/>
    </source>
</evidence>
<keyword evidence="1" id="KW-0732">Signal</keyword>
<name>A0A1B3WC99_9FIRM</name>
<accession>A0A1B3WC99</accession>
<evidence type="ECO:0000256" key="1">
    <source>
        <dbReference type="SAM" id="SignalP"/>
    </source>
</evidence>
<dbReference type="STRING" id="39950.BCB69_00315"/>
<dbReference type="PROSITE" id="PS51272">
    <property type="entry name" value="SLH"/>
    <property type="match status" value="1"/>
</dbReference>
<feature type="chain" id="PRO_5039398587" description="SLH domain-containing protein" evidence="1">
    <location>
        <begin position="19"/>
        <end position="416"/>
    </location>
</feature>
<protein>
    <recommendedName>
        <fullName evidence="2">SLH domain-containing protein</fullName>
    </recommendedName>
</protein>
<dbReference type="PANTHER" id="PTHR43308">
    <property type="entry name" value="OUTER MEMBRANE PROTEIN ALPHA-RELATED"/>
    <property type="match status" value="1"/>
</dbReference>
<dbReference type="InterPro" id="IPR051465">
    <property type="entry name" value="Cell_Envelope_Struct_Comp"/>
</dbReference>
<gene>
    <name evidence="3" type="ORF">BCB69_00315</name>
</gene>
<dbReference type="Pfam" id="PF00395">
    <property type="entry name" value="SLH"/>
    <property type="match status" value="1"/>
</dbReference>
<evidence type="ECO:0000313" key="4">
    <source>
        <dbReference type="Proteomes" id="UP000094757"/>
    </source>
</evidence>
<proteinExistence type="predicted"/>
<dbReference type="EMBL" id="CP017037">
    <property type="protein sequence ID" value="AOH38571.1"/>
    <property type="molecule type" value="Genomic_DNA"/>
</dbReference>
<reference evidence="4" key="1">
    <citation type="submission" date="2016-08" db="EMBL/GenBank/DDBJ databases">
        <authorList>
            <person name="Holder M.E."/>
            <person name="Ajami N.J."/>
            <person name="Petrosino J.F."/>
        </authorList>
    </citation>
    <scope>NUCLEOTIDE SEQUENCE [LARGE SCALE GENOMIC DNA]</scope>
    <source>
        <strain evidence="4">F0677</strain>
    </source>
</reference>